<gene>
    <name evidence="2" type="ORF">AMAG_18967</name>
</gene>
<dbReference type="Proteomes" id="UP000054350">
    <property type="component" value="Unassembled WGS sequence"/>
</dbReference>
<organism evidence="2 3">
    <name type="scientific">Allomyces macrogynus (strain ATCC 38327)</name>
    <name type="common">Allomyces javanicus var. macrogynus</name>
    <dbReference type="NCBI Taxonomy" id="578462"/>
    <lineage>
        <taxon>Eukaryota</taxon>
        <taxon>Fungi</taxon>
        <taxon>Fungi incertae sedis</taxon>
        <taxon>Blastocladiomycota</taxon>
        <taxon>Blastocladiomycetes</taxon>
        <taxon>Blastocladiales</taxon>
        <taxon>Blastocladiaceae</taxon>
        <taxon>Allomyces</taxon>
    </lineage>
</organism>
<proteinExistence type="predicted"/>
<dbReference type="EMBL" id="GG745341">
    <property type="protein sequence ID" value="KNE63197.1"/>
    <property type="molecule type" value="Genomic_DNA"/>
</dbReference>
<evidence type="ECO:0000313" key="2">
    <source>
        <dbReference type="EMBL" id="KNE63197.1"/>
    </source>
</evidence>
<accession>A0A0L0SKZ5</accession>
<feature type="compositionally biased region" description="Basic and acidic residues" evidence="1">
    <location>
        <begin position="121"/>
        <end position="141"/>
    </location>
</feature>
<keyword evidence="3" id="KW-1185">Reference proteome</keyword>
<reference evidence="3" key="2">
    <citation type="submission" date="2009-11" db="EMBL/GenBank/DDBJ databases">
        <title>The Genome Sequence of Allomyces macrogynus strain ATCC 38327.</title>
        <authorList>
            <consortium name="The Broad Institute Genome Sequencing Platform"/>
            <person name="Russ C."/>
            <person name="Cuomo C."/>
            <person name="Shea T."/>
            <person name="Young S.K."/>
            <person name="Zeng Q."/>
            <person name="Koehrsen M."/>
            <person name="Haas B."/>
            <person name="Borodovsky M."/>
            <person name="Guigo R."/>
            <person name="Alvarado L."/>
            <person name="Berlin A."/>
            <person name="Borenstein D."/>
            <person name="Chen Z."/>
            <person name="Engels R."/>
            <person name="Freedman E."/>
            <person name="Gellesch M."/>
            <person name="Goldberg J."/>
            <person name="Griggs A."/>
            <person name="Gujja S."/>
            <person name="Heiman D."/>
            <person name="Hepburn T."/>
            <person name="Howarth C."/>
            <person name="Jen D."/>
            <person name="Larson L."/>
            <person name="Lewis B."/>
            <person name="Mehta T."/>
            <person name="Park D."/>
            <person name="Pearson M."/>
            <person name="Roberts A."/>
            <person name="Saif S."/>
            <person name="Shenoy N."/>
            <person name="Sisk P."/>
            <person name="Stolte C."/>
            <person name="Sykes S."/>
            <person name="Walk T."/>
            <person name="White J."/>
            <person name="Yandava C."/>
            <person name="Burger G."/>
            <person name="Gray M.W."/>
            <person name="Holland P.W.H."/>
            <person name="King N."/>
            <person name="Lang F.B.F."/>
            <person name="Roger A.J."/>
            <person name="Ruiz-Trillo I."/>
            <person name="Lander E."/>
            <person name="Nusbaum C."/>
        </authorList>
    </citation>
    <scope>NUCLEOTIDE SEQUENCE [LARGE SCALE GENOMIC DNA]</scope>
    <source>
        <strain evidence="3">ATCC 38327</strain>
    </source>
</reference>
<feature type="compositionally biased region" description="Basic and acidic residues" evidence="1">
    <location>
        <begin position="86"/>
        <end position="102"/>
    </location>
</feature>
<sequence length="141" mass="15704">MTWTTAIQIVTHPPRPPVDEPAAAADPVLRTVALHEQHEQAPRRDTQSHVTSVALPPHPQHPHAPLAAPPHAHVDGALHRQWPAGHVHDEAAARPWQPHDDEVVVDEDGQGHAEWVAGQRQADRAAEQRQVDWAERQRQDD</sequence>
<name>A0A0L0SKZ5_ALLM3</name>
<evidence type="ECO:0000313" key="3">
    <source>
        <dbReference type="Proteomes" id="UP000054350"/>
    </source>
</evidence>
<dbReference type="VEuPathDB" id="FungiDB:AMAG_18967"/>
<protein>
    <submittedName>
        <fullName evidence="2">Uncharacterized protein</fullName>
    </submittedName>
</protein>
<evidence type="ECO:0000256" key="1">
    <source>
        <dbReference type="SAM" id="MobiDB-lite"/>
    </source>
</evidence>
<dbReference type="AlphaFoldDB" id="A0A0L0SKZ5"/>
<feature type="region of interest" description="Disordered" evidence="1">
    <location>
        <begin position="1"/>
        <end position="141"/>
    </location>
</feature>
<reference evidence="2 3" key="1">
    <citation type="submission" date="2009-11" db="EMBL/GenBank/DDBJ databases">
        <title>Annotation of Allomyces macrogynus ATCC 38327.</title>
        <authorList>
            <consortium name="The Broad Institute Genome Sequencing Platform"/>
            <person name="Russ C."/>
            <person name="Cuomo C."/>
            <person name="Burger G."/>
            <person name="Gray M.W."/>
            <person name="Holland P.W.H."/>
            <person name="King N."/>
            <person name="Lang F.B.F."/>
            <person name="Roger A.J."/>
            <person name="Ruiz-Trillo I."/>
            <person name="Young S.K."/>
            <person name="Zeng Q."/>
            <person name="Gargeya S."/>
            <person name="Fitzgerald M."/>
            <person name="Haas B."/>
            <person name="Abouelleil A."/>
            <person name="Alvarado L."/>
            <person name="Arachchi H.M."/>
            <person name="Berlin A."/>
            <person name="Chapman S.B."/>
            <person name="Gearin G."/>
            <person name="Goldberg J."/>
            <person name="Griggs A."/>
            <person name="Gujja S."/>
            <person name="Hansen M."/>
            <person name="Heiman D."/>
            <person name="Howarth C."/>
            <person name="Larimer J."/>
            <person name="Lui A."/>
            <person name="MacDonald P.J.P."/>
            <person name="McCowen C."/>
            <person name="Montmayeur A."/>
            <person name="Murphy C."/>
            <person name="Neiman D."/>
            <person name="Pearson M."/>
            <person name="Priest M."/>
            <person name="Roberts A."/>
            <person name="Saif S."/>
            <person name="Shea T."/>
            <person name="Sisk P."/>
            <person name="Stolte C."/>
            <person name="Sykes S."/>
            <person name="Wortman J."/>
            <person name="Nusbaum C."/>
            <person name="Birren B."/>
        </authorList>
    </citation>
    <scope>NUCLEOTIDE SEQUENCE [LARGE SCALE GENOMIC DNA]</scope>
    <source>
        <strain evidence="2 3">ATCC 38327</strain>
    </source>
</reference>
<feature type="compositionally biased region" description="Basic and acidic residues" evidence="1">
    <location>
        <begin position="33"/>
        <end position="47"/>
    </location>
</feature>